<dbReference type="Proteomes" id="UP000243081">
    <property type="component" value="Unassembled WGS sequence"/>
</dbReference>
<evidence type="ECO:0000259" key="2">
    <source>
        <dbReference type="Pfam" id="PF20253"/>
    </source>
</evidence>
<protein>
    <recommendedName>
        <fullName evidence="2">DUF6604 domain-containing protein</fullName>
    </recommendedName>
</protein>
<dbReference type="OMA" id="CIVDAFT"/>
<dbReference type="Pfam" id="PF20253">
    <property type="entry name" value="DUF6604"/>
    <property type="match status" value="1"/>
</dbReference>
<feature type="region of interest" description="Disordered" evidence="1">
    <location>
        <begin position="132"/>
        <end position="151"/>
    </location>
</feature>
<dbReference type="PANTHER" id="PTHR38795:SF1">
    <property type="entry name" value="DUF6604 DOMAIN-CONTAINING PROTEIN"/>
    <property type="match status" value="1"/>
</dbReference>
<dbReference type="PANTHER" id="PTHR38795">
    <property type="entry name" value="DUF6604 DOMAIN-CONTAINING PROTEIN"/>
    <property type="match status" value="1"/>
</dbReference>
<dbReference type="EMBL" id="LUKN01002030">
    <property type="protein sequence ID" value="OAQ99783.1"/>
    <property type="molecule type" value="Genomic_DNA"/>
</dbReference>
<evidence type="ECO:0000256" key="1">
    <source>
        <dbReference type="SAM" id="MobiDB-lite"/>
    </source>
</evidence>
<dbReference type="AlphaFoldDB" id="A0A179IE59"/>
<dbReference type="OrthoDB" id="5339038at2759"/>
<name>A0A179IE59_CORDF</name>
<sequence>MNPLNPYLNYKRDTSRLIFWVIRVSNTIIRTAKILPDDAPKHPNTTGEVTVASLVALSKLIASHIKPVPRSILALFDSVIQARTESHETFQQFSSTDPDIERSNASHRHFIDALVEAFDALGGAEYIQERDARAMQEAQQRQSKLGGNLDDYYDEKEDLEDALFSNRFAALGLDDSEDDAESGSEAEQEPGQAPKRRQQRRPAGKGKKNKGKGAKKKKGVRVQQPPKATTMDDIPVDLYRFTHDAAGEMTDYLIAVYALFREIATLRCYRTAAAIFLDFPGHDSYEKVLGHVTRGDIANVEGLFTVVVHPIPQDCDLTRANLEKHFAATQPLKHQSINIREQFLVHTFDALVDFVADYQKTRSGKPTKAMLQEINGWDPKFDIEAATENHRVKWRRSFTINWLYDVVNVFSAVVVQRNQEENNRYPLEEVDWSTSGPWDIYKRVYGLGEFAGFVTSLCFQKPGSDFRSRIQPHHVFQLQCIVDSMSMSRGWIATGLLGHNFRDPPENFDAQRDIKQFLDREQKRVGQGFLQPVDLLRNLMIKDAMLNNDPTRHEANYDLLKSLQNNFEIALGRSEYLRAGNIIPPSRFGSNVDGMWDYCPYLCGVGLEEALREAFHRCLIVIDKLPEPMLVLHLHNMLVQRGYITQNISLFSGLQELWSEALYSGGKRPTRKFAQALRARIQERRVGHPRTKANEDFWTLRYNLFFRRGSFLLQLNAAGWNPDRIPDAEVT</sequence>
<feature type="compositionally biased region" description="Basic residues" evidence="1">
    <location>
        <begin position="194"/>
        <end position="220"/>
    </location>
</feature>
<evidence type="ECO:0000313" key="4">
    <source>
        <dbReference type="Proteomes" id="UP000243081"/>
    </source>
</evidence>
<evidence type="ECO:0000313" key="3">
    <source>
        <dbReference type="EMBL" id="OAQ99783.1"/>
    </source>
</evidence>
<proteinExistence type="predicted"/>
<feature type="non-terminal residue" evidence="3">
    <location>
        <position position="731"/>
    </location>
</feature>
<reference evidence="3 4" key="1">
    <citation type="submission" date="2016-03" db="EMBL/GenBank/DDBJ databases">
        <title>Fine-scale spatial genetic structure of a fungal parasite of coffee scale insects.</title>
        <authorList>
            <person name="Jackson D."/>
            <person name="Zemenick K.A."/>
            <person name="Malloure B."/>
            <person name="Quandt C.A."/>
            <person name="James T.Y."/>
        </authorList>
    </citation>
    <scope>NUCLEOTIDE SEQUENCE [LARGE SCALE GENOMIC DNA]</scope>
    <source>
        <strain evidence="3 4">UM487</strain>
    </source>
</reference>
<keyword evidence="4" id="KW-1185">Reference proteome</keyword>
<organism evidence="3 4">
    <name type="scientific">Cordyceps confragosa</name>
    <name type="common">Lecanicillium lecanii</name>
    <dbReference type="NCBI Taxonomy" id="2714763"/>
    <lineage>
        <taxon>Eukaryota</taxon>
        <taxon>Fungi</taxon>
        <taxon>Dikarya</taxon>
        <taxon>Ascomycota</taxon>
        <taxon>Pezizomycotina</taxon>
        <taxon>Sordariomycetes</taxon>
        <taxon>Hypocreomycetidae</taxon>
        <taxon>Hypocreales</taxon>
        <taxon>Cordycipitaceae</taxon>
        <taxon>Akanthomyces</taxon>
    </lineage>
</organism>
<feature type="domain" description="DUF6604" evidence="2">
    <location>
        <begin position="9"/>
        <end position="269"/>
    </location>
</feature>
<comment type="caution">
    <text evidence="3">The sequence shown here is derived from an EMBL/GenBank/DDBJ whole genome shotgun (WGS) entry which is preliminary data.</text>
</comment>
<accession>A0A179IE59</accession>
<dbReference type="InterPro" id="IPR016864">
    <property type="entry name" value="UCP028035"/>
</dbReference>
<feature type="compositionally biased region" description="Acidic residues" evidence="1">
    <location>
        <begin position="175"/>
        <end position="188"/>
    </location>
</feature>
<feature type="region of interest" description="Disordered" evidence="1">
    <location>
        <begin position="175"/>
        <end position="229"/>
    </location>
</feature>
<gene>
    <name evidence="3" type="ORF">LLEC1_07706</name>
</gene>
<dbReference type="InterPro" id="IPR046539">
    <property type="entry name" value="DUF6604"/>
</dbReference>
<dbReference type="PIRSF" id="PIRSF028035">
    <property type="entry name" value="UCP028035"/>
    <property type="match status" value="1"/>
</dbReference>